<sequence length="110" mass="12046">MLRRSPTFTPLLFDEDRFQVALQSLKSNADRTLHEAALRALARPRPAPGTPLVEHSPRPSTSTAVRLSAVTACRPSFSTRARDSQCGFDGSHSSRSGVQGGERKAKPFRK</sequence>
<organism evidence="2 3">
    <name type="scientific">Portunus trituberculatus</name>
    <name type="common">Swimming crab</name>
    <name type="synonym">Neptunus trituberculatus</name>
    <dbReference type="NCBI Taxonomy" id="210409"/>
    <lineage>
        <taxon>Eukaryota</taxon>
        <taxon>Metazoa</taxon>
        <taxon>Ecdysozoa</taxon>
        <taxon>Arthropoda</taxon>
        <taxon>Crustacea</taxon>
        <taxon>Multicrustacea</taxon>
        <taxon>Malacostraca</taxon>
        <taxon>Eumalacostraca</taxon>
        <taxon>Eucarida</taxon>
        <taxon>Decapoda</taxon>
        <taxon>Pleocyemata</taxon>
        <taxon>Brachyura</taxon>
        <taxon>Eubrachyura</taxon>
        <taxon>Portunoidea</taxon>
        <taxon>Portunidae</taxon>
        <taxon>Portuninae</taxon>
        <taxon>Portunus</taxon>
    </lineage>
</organism>
<name>A0A5B7K4B5_PORTR</name>
<accession>A0A5B7K4B5</accession>
<feature type="region of interest" description="Disordered" evidence="1">
    <location>
        <begin position="76"/>
        <end position="110"/>
    </location>
</feature>
<gene>
    <name evidence="2" type="ORF">E2C01_098986</name>
</gene>
<keyword evidence="3" id="KW-1185">Reference proteome</keyword>
<evidence type="ECO:0000256" key="1">
    <source>
        <dbReference type="SAM" id="MobiDB-lite"/>
    </source>
</evidence>
<evidence type="ECO:0000313" key="3">
    <source>
        <dbReference type="Proteomes" id="UP000324222"/>
    </source>
</evidence>
<reference evidence="2 3" key="1">
    <citation type="submission" date="2019-05" db="EMBL/GenBank/DDBJ databases">
        <title>Another draft genome of Portunus trituberculatus and its Hox gene families provides insights of decapod evolution.</title>
        <authorList>
            <person name="Jeong J.-H."/>
            <person name="Song I."/>
            <person name="Kim S."/>
            <person name="Choi T."/>
            <person name="Kim D."/>
            <person name="Ryu S."/>
            <person name="Kim W."/>
        </authorList>
    </citation>
    <scope>NUCLEOTIDE SEQUENCE [LARGE SCALE GENOMIC DNA]</scope>
    <source>
        <tissue evidence="2">Muscle</tissue>
    </source>
</reference>
<dbReference type="Proteomes" id="UP000324222">
    <property type="component" value="Unassembled WGS sequence"/>
</dbReference>
<proteinExistence type="predicted"/>
<dbReference type="AlphaFoldDB" id="A0A5B7K4B5"/>
<dbReference type="EMBL" id="VSRR010135779">
    <property type="protein sequence ID" value="MPD03353.1"/>
    <property type="molecule type" value="Genomic_DNA"/>
</dbReference>
<feature type="compositionally biased region" description="Basic and acidic residues" evidence="1">
    <location>
        <begin position="101"/>
        <end position="110"/>
    </location>
</feature>
<comment type="caution">
    <text evidence="2">The sequence shown here is derived from an EMBL/GenBank/DDBJ whole genome shotgun (WGS) entry which is preliminary data.</text>
</comment>
<evidence type="ECO:0000313" key="2">
    <source>
        <dbReference type="EMBL" id="MPD03353.1"/>
    </source>
</evidence>
<protein>
    <submittedName>
        <fullName evidence="2">Uncharacterized protein</fullName>
    </submittedName>
</protein>
<feature type="region of interest" description="Disordered" evidence="1">
    <location>
        <begin position="43"/>
        <end position="64"/>
    </location>
</feature>